<protein>
    <submittedName>
        <fullName evidence="5">MarR family transcriptional regulator</fullName>
    </submittedName>
</protein>
<evidence type="ECO:0000259" key="4">
    <source>
        <dbReference type="PROSITE" id="PS50995"/>
    </source>
</evidence>
<dbReference type="GO" id="GO:0003700">
    <property type="term" value="F:DNA-binding transcription factor activity"/>
    <property type="evidence" value="ECO:0007669"/>
    <property type="project" value="InterPro"/>
</dbReference>
<dbReference type="Proteomes" id="UP000269591">
    <property type="component" value="Unassembled WGS sequence"/>
</dbReference>
<dbReference type="InterPro" id="IPR000835">
    <property type="entry name" value="HTH_MarR-typ"/>
</dbReference>
<dbReference type="SUPFAM" id="SSF46785">
    <property type="entry name" value="Winged helix' DNA-binding domain"/>
    <property type="match status" value="1"/>
</dbReference>
<evidence type="ECO:0000256" key="2">
    <source>
        <dbReference type="ARBA" id="ARBA00023125"/>
    </source>
</evidence>
<organism evidence="5 6">
    <name type="scientific">Slackia equolifaciens</name>
    <dbReference type="NCBI Taxonomy" id="498718"/>
    <lineage>
        <taxon>Bacteria</taxon>
        <taxon>Bacillati</taxon>
        <taxon>Actinomycetota</taxon>
        <taxon>Coriobacteriia</taxon>
        <taxon>Eggerthellales</taxon>
        <taxon>Eggerthellaceae</taxon>
        <taxon>Slackia</taxon>
    </lineage>
</organism>
<dbReference type="PANTHER" id="PTHR42756">
    <property type="entry name" value="TRANSCRIPTIONAL REGULATOR, MARR"/>
    <property type="match status" value="1"/>
</dbReference>
<evidence type="ECO:0000256" key="3">
    <source>
        <dbReference type="ARBA" id="ARBA00023163"/>
    </source>
</evidence>
<dbReference type="AlphaFoldDB" id="A0A3N0B588"/>
<accession>A0A3N0B588</accession>
<evidence type="ECO:0000313" key="5">
    <source>
        <dbReference type="EMBL" id="RNL41889.1"/>
    </source>
</evidence>
<dbReference type="Gene3D" id="1.10.10.10">
    <property type="entry name" value="Winged helix-like DNA-binding domain superfamily/Winged helix DNA-binding domain"/>
    <property type="match status" value="1"/>
</dbReference>
<gene>
    <name evidence="5" type="ORF">DMP06_00280</name>
</gene>
<dbReference type="RefSeq" id="WP_123207752.1">
    <property type="nucleotide sequence ID" value="NZ_JBHTHO010000018.1"/>
</dbReference>
<dbReference type="PROSITE" id="PS50995">
    <property type="entry name" value="HTH_MARR_2"/>
    <property type="match status" value="1"/>
</dbReference>
<sequence length="159" mass="17624">MSKQTKTLAQLKKSSKLVNRAFHKNGPKSYKRGQGALLKVLHKHEGAMTSRELVDVLSFDRAELKAVVKKAVRNGYVEMSDVEQPRTYKVTLTQLGEEIAEKRCAKHTEVAGNLLADFSDEEIEQLNALTEKLILAAKAQGAHGKRRSVKAGCKCKCCD</sequence>
<dbReference type="PRINTS" id="PR00598">
    <property type="entry name" value="HTHMARR"/>
</dbReference>
<dbReference type="EMBL" id="QIBX01000001">
    <property type="protein sequence ID" value="RNL41889.1"/>
    <property type="molecule type" value="Genomic_DNA"/>
</dbReference>
<keyword evidence="1" id="KW-0805">Transcription regulation</keyword>
<proteinExistence type="predicted"/>
<comment type="caution">
    <text evidence="5">The sequence shown here is derived from an EMBL/GenBank/DDBJ whole genome shotgun (WGS) entry which is preliminary data.</text>
</comment>
<keyword evidence="3" id="KW-0804">Transcription</keyword>
<keyword evidence="2" id="KW-0238">DNA-binding</keyword>
<name>A0A3N0B588_9ACTN</name>
<dbReference type="OrthoDB" id="3177763at2"/>
<dbReference type="SMART" id="SM00347">
    <property type="entry name" value="HTH_MARR"/>
    <property type="match status" value="1"/>
</dbReference>
<dbReference type="GO" id="GO:0003677">
    <property type="term" value="F:DNA binding"/>
    <property type="evidence" value="ECO:0007669"/>
    <property type="project" value="UniProtKB-KW"/>
</dbReference>
<dbReference type="InterPro" id="IPR036388">
    <property type="entry name" value="WH-like_DNA-bd_sf"/>
</dbReference>
<evidence type="ECO:0000256" key="1">
    <source>
        <dbReference type="ARBA" id="ARBA00023015"/>
    </source>
</evidence>
<evidence type="ECO:0000313" key="6">
    <source>
        <dbReference type="Proteomes" id="UP000269591"/>
    </source>
</evidence>
<reference evidence="6" key="1">
    <citation type="submission" date="2018-05" db="EMBL/GenBank/DDBJ databases">
        <title>Genome Sequencing of selected type strains of the family Eggerthellaceae.</title>
        <authorList>
            <person name="Danylec N."/>
            <person name="Stoll D.A."/>
            <person name="Doetsch A."/>
            <person name="Huch M."/>
        </authorList>
    </citation>
    <scope>NUCLEOTIDE SEQUENCE [LARGE SCALE GENOMIC DNA]</scope>
    <source>
        <strain evidence="6">DSM 24851</strain>
    </source>
</reference>
<dbReference type="InterPro" id="IPR036390">
    <property type="entry name" value="WH_DNA-bd_sf"/>
</dbReference>
<dbReference type="PANTHER" id="PTHR42756:SF1">
    <property type="entry name" value="TRANSCRIPTIONAL REPRESSOR OF EMRAB OPERON"/>
    <property type="match status" value="1"/>
</dbReference>
<keyword evidence="6" id="KW-1185">Reference proteome</keyword>
<feature type="domain" description="HTH marR-type" evidence="4">
    <location>
        <begin position="1"/>
        <end position="135"/>
    </location>
</feature>